<dbReference type="Proteomes" id="UP000005239">
    <property type="component" value="Unassembled WGS sequence"/>
</dbReference>
<reference evidence="2" key="1">
    <citation type="journal article" date="2008" name="Nat. Genet.">
        <title>The Pristionchus pacificus genome provides a unique perspective on nematode lifestyle and parasitism.</title>
        <authorList>
            <person name="Dieterich C."/>
            <person name="Clifton S.W."/>
            <person name="Schuster L.N."/>
            <person name="Chinwalla A."/>
            <person name="Delehaunty K."/>
            <person name="Dinkelacker I."/>
            <person name="Fulton L."/>
            <person name="Fulton R."/>
            <person name="Godfrey J."/>
            <person name="Minx P."/>
            <person name="Mitreva M."/>
            <person name="Roeseler W."/>
            <person name="Tian H."/>
            <person name="Witte H."/>
            <person name="Yang S.P."/>
            <person name="Wilson R.K."/>
            <person name="Sommer R.J."/>
        </authorList>
    </citation>
    <scope>NUCLEOTIDE SEQUENCE [LARGE SCALE GENOMIC DNA]</scope>
    <source>
        <strain evidence="2">PS312</strain>
    </source>
</reference>
<protein>
    <submittedName>
        <fullName evidence="1">Uncharacterized protein</fullName>
    </submittedName>
</protein>
<dbReference type="Gene3D" id="1.20.5.190">
    <property type="match status" value="1"/>
</dbReference>
<dbReference type="PROSITE" id="PS50096">
    <property type="entry name" value="IQ"/>
    <property type="match status" value="1"/>
</dbReference>
<dbReference type="EnsemblMetazoa" id="PPA15950.1">
    <property type="protein sequence ID" value="PPA15950.1"/>
    <property type="gene ID" value="WBGene00105504"/>
</dbReference>
<evidence type="ECO:0000313" key="1">
    <source>
        <dbReference type="EnsemblMetazoa" id="PPA15950.1"/>
    </source>
</evidence>
<sequence>MNPTTYTEMEKSLSCLENLVRDFDRLVVGDKNAKLRKSTGRPLFVAKIFFDAVRLLKESDALLRIDPSMANRKSCLVISAFLSSFFNDFLSKLPNDFLNNIESHMAEAGVPKQSLMIHIRNQVLPQIIIDRETQRKTSRRFLDVQRLARHKDTGVDLDIDEEDVKHIQTMTKEEAVLMIQSFERVYQAISRRDYLRHVMQKAMDLRSEKKKMDPIIAVIKIQARTRGYFTRKKVREMREQEHEILGISVRGTLLQTQPIPDRLCPRQYSTEKEAERGIQSTASSIQSLLEEIKSKYFEISDDRRFDGSQAAATFDEQLENLYGDLYLRRVVANPSRLMSMDVLVTQRATCTLGGNTFSFDLKNLIYLLAVIPMQMRAWSSLHSRPWILLIGDELSGKSAWVDAISLKTNSVLIRLNKKALSKGRSHTIGSLMKVFIRRNDHSIISIDRLECFRSAPEAGNVYRSSVLSVLKALSKMSSFVIGMSRVEEIAPAVAEYFPVKICISNLDNFSKIGVITHSLHRLGDPNRIPKIPQRLTEMRKATAKHNAGGTVQYVQRKFTRLARNYIAQ</sequence>
<dbReference type="AlphaFoldDB" id="A0A2A6BCS6"/>
<reference evidence="1" key="2">
    <citation type="submission" date="2022-06" db="UniProtKB">
        <authorList>
            <consortium name="EnsemblMetazoa"/>
        </authorList>
    </citation>
    <scope>IDENTIFICATION</scope>
    <source>
        <strain evidence="1">PS312</strain>
    </source>
</reference>
<proteinExistence type="predicted"/>
<keyword evidence="2" id="KW-1185">Reference proteome</keyword>
<dbReference type="OrthoDB" id="3046016at2759"/>
<name>A0A2A6BCS6_PRIPA</name>
<accession>A0A8R1YB23</accession>
<dbReference type="PANTHER" id="PTHR14690:SF0">
    <property type="entry name" value="IQ MOTIF CONTAINING WITH AAA DOMAIN 1"/>
    <property type="match status" value="1"/>
</dbReference>
<gene>
    <name evidence="1" type="primary">WBGene00105504</name>
</gene>
<evidence type="ECO:0000313" key="2">
    <source>
        <dbReference type="Proteomes" id="UP000005239"/>
    </source>
</evidence>
<organism evidence="1 2">
    <name type="scientific">Pristionchus pacificus</name>
    <name type="common">Parasitic nematode worm</name>
    <dbReference type="NCBI Taxonomy" id="54126"/>
    <lineage>
        <taxon>Eukaryota</taxon>
        <taxon>Metazoa</taxon>
        <taxon>Ecdysozoa</taxon>
        <taxon>Nematoda</taxon>
        <taxon>Chromadorea</taxon>
        <taxon>Rhabditida</taxon>
        <taxon>Rhabditina</taxon>
        <taxon>Diplogasteromorpha</taxon>
        <taxon>Diplogasteroidea</taxon>
        <taxon>Neodiplogasteridae</taxon>
        <taxon>Pristionchus</taxon>
    </lineage>
</organism>
<dbReference type="InterPro" id="IPR052267">
    <property type="entry name" value="N-DRC_Component"/>
</dbReference>
<dbReference type="PANTHER" id="PTHR14690">
    <property type="entry name" value="IQ MOTIF CONTAINING WITH AAA DOMAIN 1"/>
    <property type="match status" value="1"/>
</dbReference>
<accession>A0A2A6BCS6</accession>